<feature type="transmembrane region" description="Helical" evidence="2">
    <location>
        <begin position="182"/>
        <end position="202"/>
    </location>
</feature>
<feature type="region of interest" description="Disordered" evidence="1">
    <location>
        <begin position="55"/>
        <end position="78"/>
    </location>
</feature>
<keyword evidence="2" id="KW-0472">Membrane</keyword>
<evidence type="ECO:0000256" key="2">
    <source>
        <dbReference type="SAM" id="Phobius"/>
    </source>
</evidence>
<dbReference type="GeneID" id="39746447"/>
<proteinExistence type="predicted"/>
<dbReference type="EMBL" id="BDQF01000006">
    <property type="protein sequence ID" value="GAW79735.1"/>
    <property type="molecule type" value="Genomic_DNA"/>
</dbReference>
<gene>
    <name evidence="3" type="ORF">PGO_051450</name>
</gene>
<evidence type="ECO:0000313" key="4">
    <source>
        <dbReference type="Proteomes" id="UP000195521"/>
    </source>
</evidence>
<accession>A0A1Y1JEH7</accession>
<dbReference type="Proteomes" id="UP000195521">
    <property type="component" value="Unassembled WGS sequence"/>
</dbReference>
<dbReference type="PANTHER" id="PTHR37935">
    <property type="entry name" value="CHROMOSOME UNDETERMINED SCAFFOLD_14, WHOLE GENOME SHOTGUN SEQUENCE"/>
    <property type="match status" value="1"/>
</dbReference>
<keyword evidence="2" id="KW-1133">Transmembrane helix</keyword>
<name>A0A1Y1JEH7_PLAGO</name>
<evidence type="ECO:0000313" key="3">
    <source>
        <dbReference type="EMBL" id="GAW79735.1"/>
    </source>
</evidence>
<dbReference type="RefSeq" id="XP_028542324.1">
    <property type="nucleotide sequence ID" value="XM_028686523.1"/>
</dbReference>
<sequence>MKHEFLKVNWYRRGRDLHTFPLEKYKSIDMNGLISKSMFRKKLVTICRPLKTQQKNENSTTTIPNERNSCSGPPSNSNHMQSMFMYMEKVGKEIDEHIRRRKYKSAVGGLNIPTKENIYNKKEFMGREYISQRGIYTRNGMKYGYRRRPFIIHSRNRNRESQINDIMFLVQKNERDIIFFKYLFLIKLIILLSVVFGFMHLFSGDSINKYISKRIEKVLDEIKNSSKAQNNMKDIINELLYTVVNEEKNKMITSKFFIDVMQNSKNEMGKIFTEMLETEYVKNNLRKNFVDIANYLCNNKDVQKKVYHLLSESIHLPIAINTSEKWINALFKSESVTKNVRDVIYKEIFSNDEMINNSIIYMQNVLFNTLQDKNTKELTKLFFASVFSNPEFQQQISGNVWKIFKLALSPKWMSYEDGDQQEGVRKDRHPIHIKIDNNESCNLTHTNTGDKNSIEHLQNLSVDNPLDVNKKQITTISCDVCTSAGPAGGIHHHVSGYDVSGYDVSGYDVSGYDVSGYDMNSYDVSSNDSCDLVESSKLYEHKELDGEVDEQGFLPLRVNRKNEQNGRKSRMLQMELTMQGETSARPQTRDLPVERNTNQTYRSHDEMQKEMKHVINMFECIGEEEKKNDFALNEKGQLGTEHYFSISSYSKKKENGNDYDDSYDMEKLKSLLFYYHPYICERARTKFIIPMIKLQNVKDMANNMGSFYFINIFLRNINNDFDKIASPTSIAQEKHNVPIQRKKSSPSSHQRGIAVRLKLFFIDAYVFYYQKYYFYYYYVEKFKDVLRRALGVKFF</sequence>
<evidence type="ECO:0000256" key="1">
    <source>
        <dbReference type="SAM" id="MobiDB-lite"/>
    </source>
</evidence>
<dbReference type="AlphaFoldDB" id="A0A1Y1JEH7"/>
<protein>
    <submittedName>
        <fullName evidence="3">Uncharacterized protein</fullName>
    </submittedName>
</protein>
<dbReference type="OrthoDB" id="382155at2759"/>
<keyword evidence="4" id="KW-1185">Reference proteome</keyword>
<keyword evidence="2" id="KW-0812">Transmembrane</keyword>
<comment type="caution">
    <text evidence="3">The sequence shown here is derived from an EMBL/GenBank/DDBJ whole genome shotgun (WGS) entry which is preliminary data.</text>
</comment>
<dbReference type="OMA" id="QKYYFYY"/>
<dbReference type="PANTHER" id="PTHR37935:SF1">
    <property type="entry name" value="CHROMOSOME UNDETERMINED SCAFFOLD_14, WHOLE GENOME SHOTGUN SEQUENCE"/>
    <property type="match status" value="1"/>
</dbReference>
<reference evidence="4" key="1">
    <citation type="submission" date="2017-04" db="EMBL/GenBank/DDBJ databases">
        <title>Plasmodium gonderi genome.</title>
        <authorList>
            <person name="Arisue N."/>
            <person name="Honma H."/>
            <person name="Kawai S."/>
            <person name="Tougan T."/>
            <person name="Tanabe K."/>
            <person name="Horii T."/>
        </authorList>
    </citation>
    <scope>NUCLEOTIDE SEQUENCE [LARGE SCALE GENOMIC DNA]</scope>
    <source>
        <strain evidence="4">ATCC 30045</strain>
    </source>
</reference>
<organism evidence="3 4">
    <name type="scientific">Plasmodium gonderi</name>
    <dbReference type="NCBI Taxonomy" id="77519"/>
    <lineage>
        <taxon>Eukaryota</taxon>
        <taxon>Sar</taxon>
        <taxon>Alveolata</taxon>
        <taxon>Apicomplexa</taxon>
        <taxon>Aconoidasida</taxon>
        <taxon>Haemosporida</taxon>
        <taxon>Plasmodiidae</taxon>
        <taxon>Plasmodium</taxon>
        <taxon>Plasmodium (Plasmodium)</taxon>
    </lineage>
</organism>